<dbReference type="HOGENOM" id="CLU_2979070_0_0_1"/>
<protein>
    <submittedName>
        <fullName evidence="1">Uncharacterized protein</fullName>
    </submittedName>
</protein>
<dbReference type="EMBL" id="KB446541">
    <property type="protein sequence ID" value="EME42440.1"/>
    <property type="molecule type" value="Genomic_DNA"/>
</dbReference>
<keyword evidence="2" id="KW-1185">Reference proteome</keyword>
<accession>N1PLK9</accession>
<gene>
    <name evidence="1" type="ORF">DOTSEDRAFT_45970</name>
</gene>
<reference evidence="2" key="1">
    <citation type="journal article" date="2012" name="PLoS Genet.">
        <title>The genomes of the fungal plant pathogens Cladosporium fulvum and Dothistroma septosporum reveal adaptation to different hosts and lifestyles but also signatures of common ancestry.</title>
        <authorList>
            <person name="de Wit P.J.G.M."/>
            <person name="van der Burgt A."/>
            <person name="Oekmen B."/>
            <person name="Stergiopoulos I."/>
            <person name="Abd-Elsalam K.A."/>
            <person name="Aerts A.L."/>
            <person name="Bahkali A.H."/>
            <person name="Beenen H.G."/>
            <person name="Chettri P."/>
            <person name="Cox M.P."/>
            <person name="Datema E."/>
            <person name="de Vries R.P."/>
            <person name="Dhillon B."/>
            <person name="Ganley A.R."/>
            <person name="Griffiths S.A."/>
            <person name="Guo Y."/>
            <person name="Hamelin R.C."/>
            <person name="Henrissat B."/>
            <person name="Kabir M.S."/>
            <person name="Jashni M.K."/>
            <person name="Kema G."/>
            <person name="Klaubauf S."/>
            <person name="Lapidus A."/>
            <person name="Levasseur A."/>
            <person name="Lindquist E."/>
            <person name="Mehrabi R."/>
            <person name="Ohm R.A."/>
            <person name="Owen T.J."/>
            <person name="Salamov A."/>
            <person name="Schwelm A."/>
            <person name="Schijlen E."/>
            <person name="Sun H."/>
            <person name="van den Burg H.A."/>
            <person name="van Ham R.C.H.J."/>
            <person name="Zhang S."/>
            <person name="Goodwin S.B."/>
            <person name="Grigoriev I.V."/>
            <person name="Collemare J."/>
            <person name="Bradshaw R.E."/>
        </authorList>
    </citation>
    <scope>NUCLEOTIDE SEQUENCE [LARGE SCALE GENOMIC DNA]</scope>
    <source>
        <strain evidence="2">NZE10 / CBS 128990</strain>
    </source>
</reference>
<dbReference type="AlphaFoldDB" id="N1PLK9"/>
<reference evidence="1 2" key="2">
    <citation type="journal article" date="2012" name="PLoS Pathog.">
        <title>Diverse lifestyles and strategies of plant pathogenesis encoded in the genomes of eighteen Dothideomycetes fungi.</title>
        <authorList>
            <person name="Ohm R.A."/>
            <person name="Feau N."/>
            <person name="Henrissat B."/>
            <person name="Schoch C.L."/>
            <person name="Horwitz B.A."/>
            <person name="Barry K.W."/>
            <person name="Condon B.J."/>
            <person name="Copeland A.C."/>
            <person name="Dhillon B."/>
            <person name="Glaser F."/>
            <person name="Hesse C.N."/>
            <person name="Kosti I."/>
            <person name="LaButti K."/>
            <person name="Lindquist E.A."/>
            <person name="Lucas S."/>
            <person name="Salamov A.A."/>
            <person name="Bradshaw R.E."/>
            <person name="Ciuffetti L."/>
            <person name="Hamelin R.C."/>
            <person name="Kema G.H.J."/>
            <person name="Lawrence C."/>
            <person name="Scott J.A."/>
            <person name="Spatafora J.W."/>
            <person name="Turgeon B.G."/>
            <person name="de Wit P.J.G.M."/>
            <person name="Zhong S."/>
            <person name="Goodwin S.B."/>
            <person name="Grigoriev I.V."/>
        </authorList>
    </citation>
    <scope>NUCLEOTIDE SEQUENCE [LARGE SCALE GENOMIC DNA]</scope>
    <source>
        <strain evidence="2">NZE10 / CBS 128990</strain>
    </source>
</reference>
<proteinExistence type="predicted"/>
<evidence type="ECO:0000313" key="1">
    <source>
        <dbReference type="EMBL" id="EME42440.1"/>
    </source>
</evidence>
<sequence>MYEHVLHDASTKISRLCSIAAVPVAANPSRVGLPWKLGQHPEVDAYSLRKAGHPSMTA</sequence>
<evidence type="ECO:0000313" key="2">
    <source>
        <dbReference type="Proteomes" id="UP000016933"/>
    </source>
</evidence>
<organism evidence="1 2">
    <name type="scientific">Dothistroma septosporum (strain NZE10 / CBS 128990)</name>
    <name type="common">Red band needle blight fungus</name>
    <name type="synonym">Mycosphaerella pini</name>
    <dbReference type="NCBI Taxonomy" id="675120"/>
    <lineage>
        <taxon>Eukaryota</taxon>
        <taxon>Fungi</taxon>
        <taxon>Dikarya</taxon>
        <taxon>Ascomycota</taxon>
        <taxon>Pezizomycotina</taxon>
        <taxon>Dothideomycetes</taxon>
        <taxon>Dothideomycetidae</taxon>
        <taxon>Mycosphaerellales</taxon>
        <taxon>Mycosphaerellaceae</taxon>
        <taxon>Dothistroma</taxon>
    </lineage>
</organism>
<dbReference type="Proteomes" id="UP000016933">
    <property type="component" value="Unassembled WGS sequence"/>
</dbReference>
<name>N1PLK9_DOTSN</name>